<dbReference type="Proteomes" id="UP000218334">
    <property type="component" value="Unassembled WGS sequence"/>
</dbReference>
<organism evidence="1 2">
    <name type="scientific">Armillaria solidipes</name>
    <dbReference type="NCBI Taxonomy" id="1076256"/>
    <lineage>
        <taxon>Eukaryota</taxon>
        <taxon>Fungi</taxon>
        <taxon>Dikarya</taxon>
        <taxon>Basidiomycota</taxon>
        <taxon>Agaricomycotina</taxon>
        <taxon>Agaricomycetes</taxon>
        <taxon>Agaricomycetidae</taxon>
        <taxon>Agaricales</taxon>
        <taxon>Marasmiineae</taxon>
        <taxon>Physalacriaceae</taxon>
        <taxon>Armillaria</taxon>
    </lineage>
</organism>
<dbReference type="AlphaFoldDB" id="A0A2H3ALZ6"/>
<proteinExistence type="predicted"/>
<name>A0A2H3ALZ6_9AGAR</name>
<gene>
    <name evidence="1" type="ORF">ARMSODRAFT_766800</name>
</gene>
<reference evidence="2" key="1">
    <citation type="journal article" date="2017" name="Nat. Ecol. Evol.">
        <title>Genome expansion and lineage-specific genetic innovations in the forest pathogenic fungi Armillaria.</title>
        <authorList>
            <person name="Sipos G."/>
            <person name="Prasanna A.N."/>
            <person name="Walter M.C."/>
            <person name="O'Connor E."/>
            <person name="Balint B."/>
            <person name="Krizsan K."/>
            <person name="Kiss B."/>
            <person name="Hess J."/>
            <person name="Varga T."/>
            <person name="Slot J."/>
            <person name="Riley R."/>
            <person name="Boka B."/>
            <person name="Rigling D."/>
            <person name="Barry K."/>
            <person name="Lee J."/>
            <person name="Mihaltcheva S."/>
            <person name="LaButti K."/>
            <person name="Lipzen A."/>
            <person name="Waldron R."/>
            <person name="Moloney N.M."/>
            <person name="Sperisen C."/>
            <person name="Kredics L."/>
            <person name="Vagvoelgyi C."/>
            <person name="Patrignani A."/>
            <person name="Fitzpatrick D."/>
            <person name="Nagy I."/>
            <person name="Doyle S."/>
            <person name="Anderson J.B."/>
            <person name="Grigoriev I.V."/>
            <person name="Gueldener U."/>
            <person name="Muensterkoetter M."/>
            <person name="Nagy L.G."/>
        </authorList>
    </citation>
    <scope>NUCLEOTIDE SEQUENCE [LARGE SCALE GENOMIC DNA]</scope>
    <source>
        <strain evidence="2">28-4</strain>
    </source>
</reference>
<evidence type="ECO:0000313" key="1">
    <source>
        <dbReference type="EMBL" id="PBK59881.1"/>
    </source>
</evidence>
<accession>A0A2H3ALZ6</accession>
<evidence type="ECO:0000313" key="2">
    <source>
        <dbReference type="Proteomes" id="UP000218334"/>
    </source>
</evidence>
<protein>
    <submittedName>
        <fullName evidence="1">Uncharacterized protein</fullName>
    </submittedName>
</protein>
<keyword evidence="2" id="KW-1185">Reference proteome</keyword>
<sequence>MADRQKPRSPPFLPLLLQSLPSMHPRLRPIPVLSPTVAGDPLPRFSRFILTPRVIDHHQSRPTAATNPTAPVLLAGDLPTVRNPGTLQLDPSSRLPRSQLHTTTTSCSDLKTRKHFTDCALMAGKGGNFLWEGSQMANLDLGSTDGAPLRMFSFSSIIMTAQTDTWTLDNSITEMACSKGIAITAASTSSDTKKKDDQNSTDELLLPYTPQRRRRVTQMDIIPAVMAYAISSAVSRMHVC</sequence>
<dbReference type="EMBL" id="KZ293495">
    <property type="protein sequence ID" value="PBK59881.1"/>
    <property type="molecule type" value="Genomic_DNA"/>
</dbReference>